<gene>
    <name evidence="1" type="ORF">COCSADRAFT_333841</name>
</gene>
<dbReference type="RefSeq" id="XP_007701115.1">
    <property type="nucleotide sequence ID" value="XM_007702925.1"/>
</dbReference>
<dbReference type="AlphaFoldDB" id="M2SKB1"/>
<reference evidence="2" key="2">
    <citation type="journal article" date="2013" name="PLoS Genet.">
        <title>Comparative genome structure, secondary metabolite, and effector coding capacity across Cochliobolus pathogens.</title>
        <authorList>
            <person name="Condon B.J."/>
            <person name="Leng Y."/>
            <person name="Wu D."/>
            <person name="Bushley K.E."/>
            <person name="Ohm R.A."/>
            <person name="Otillar R."/>
            <person name="Martin J."/>
            <person name="Schackwitz W."/>
            <person name="Grimwood J."/>
            <person name="MohdZainudin N."/>
            <person name="Xue C."/>
            <person name="Wang R."/>
            <person name="Manning V.A."/>
            <person name="Dhillon B."/>
            <person name="Tu Z.J."/>
            <person name="Steffenson B.J."/>
            <person name="Salamov A."/>
            <person name="Sun H."/>
            <person name="Lowry S."/>
            <person name="LaButti K."/>
            <person name="Han J."/>
            <person name="Copeland A."/>
            <person name="Lindquist E."/>
            <person name="Barry K."/>
            <person name="Schmutz J."/>
            <person name="Baker S.E."/>
            <person name="Ciuffetti L.M."/>
            <person name="Grigoriev I.V."/>
            <person name="Zhong S."/>
            <person name="Turgeon B.G."/>
        </authorList>
    </citation>
    <scope>NUCLEOTIDE SEQUENCE [LARGE SCALE GENOMIC DNA]</scope>
    <source>
        <strain evidence="2">ND90Pr / ATCC 201652</strain>
    </source>
</reference>
<evidence type="ECO:0000313" key="1">
    <source>
        <dbReference type="EMBL" id="EMD62760.1"/>
    </source>
</evidence>
<name>M2SKB1_COCSN</name>
<accession>M2SKB1</accession>
<sequence>MPATVQEEVGDGLLSLSITAAETGNGRDVSAEEEVIQTYLLGSQLHQQHAFPFAKPFVELQHFLGERQHVSVCPAACLVFHALIHALSACVLHHLLSVVLSVLSGYSCEGGFAGSWLRPSSLHPVASLAAWSVASFPGVPTWAGISQTVTSAWQSAAQSHSHGPSV</sequence>
<evidence type="ECO:0000313" key="2">
    <source>
        <dbReference type="Proteomes" id="UP000016934"/>
    </source>
</evidence>
<proteinExistence type="predicted"/>
<protein>
    <submittedName>
        <fullName evidence="1">Uncharacterized protein</fullName>
    </submittedName>
</protein>
<organism evidence="1 2">
    <name type="scientific">Cochliobolus sativus (strain ND90Pr / ATCC 201652)</name>
    <name type="common">Common root rot and spot blotch fungus</name>
    <name type="synonym">Bipolaris sorokiniana</name>
    <dbReference type="NCBI Taxonomy" id="665912"/>
    <lineage>
        <taxon>Eukaryota</taxon>
        <taxon>Fungi</taxon>
        <taxon>Dikarya</taxon>
        <taxon>Ascomycota</taxon>
        <taxon>Pezizomycotina</taxon>
        <taxon>Dothideomycetes</taxon>
        <taxon>Pleosporomycetidae</taxon>
        <taxon>Pleosporales</taxon>
        <taxon>Pleosporineae</taxon>
        <taxon>Pleosporaceae</taxon>
        <taxon>Bipolaris</taxon>
    </lineage>
</organism>
<keyword evidence="2" id="KW-1185">Reference proteome</keyword>
<dbReference type="HOGENOM" id="CLU_1614752_0_0_1"/>
<feature type="non-terminal residue" evidence="1">
    <location>
        <position position="166"/>
    </location>
</feature>
<dbReference type="GeneID" id="19137153"/>
<reference evidence="1 2" key="1">
    <citation type="journal article" date="2012" name="PLoS Pathog.">
        <title>Diverse lifestyles and strategies of plant pathogenesis encoded in the genomes of eighteen Dothideomycetes fungi.</title>
        <authorList>
            <person name="Ohm R.A."/>
            <person name="Feau N."/>
            <person name="Henrissat B."/>
            <person name="Schoch C.L."/>
            <person name="Horwitz B.A."/>
            <person name="Barry K.W."/>
            <person name="Condon B.J."/>
            <person name="Copeland A.C."/>
            <person name="Dhillon B."/>
            <person name="Glaser F."/>
            <person name="Hesse C.N."/>
            <person name="Kosti I."/>
            <person name="LaButti K."/>
            <person name="Lindquist E.A."/>
            <person name="Lucas S."/>
            <person name="Salamov A.A."/>
            <person name="Bradshaw R.E."/>
            <person name="Ciuffetti L."/>
            <person name="Hamelin R.C."/>
            <person name="Kema G.H.J."/>
            <person name="Lawrence C."/>
            <person name="Scott J.A."/>
            <person name="Spatafora J.W."/>
            <person name="Turgeon B.G."/>
            <person name="de Wit P.J.G.M."/>
            <person name="Zhong S."/>
            <person name="Goodwin S.B."/>
            <person name="Grigoriev I.V."/>
        </authorList>
    </citation>
    <scope>NUCLEOTIDE SEQUENCE [LARGE SCALE GENOMIC DNA]</scope>
    <source>
        <strain evidence="2">ND90Pr / ATCC 201652</strain>
    </source>
</reference>
<dbReference type="EMBL" id="KB445645">
    <property type="protein sequence ID" value="EMD62760.1"/>
    <property type="molecule type" value="Genomic_DNA"/>
</dbReference>
<dbReference type="KEGG" id="bsc:COCSADRAFT_333841"/>
<dbReference type="Proteomes" id="UP000016934">
    <property type="component" value="Unassembled WGS sequence"/>
</dbReference>
<dbReference type="OrthoDB" id="10595555at2759"/>